<gene>
    <name evidence="2" type="ORF">NDU88_004528</name>
</gene>
<keyword evidence="3" id="KW-1185">Reference proteome</keyword>
<proteinExistence type="predicted"/>
<protein>
    <submittedName>
        <fullName evidence="2">Uncharacterized protein</fullName>
    </submittedName>
</protein>
<name>A0AAV7M7D8_PLEWA</name>
<comment type="caution">
    <text evidence="2">The sequence shown here is derived from an EMBL/GenBank/DDBJ whole genome shotgun (WGS) entry which is preliminary data.</text>
</comment>
<dbReference type="Proteomes" id="UP001066276">
    <property type="component" value="Chromosome 10"/>
</dbReference>
<evidence type="ECO:0000313" key="2">
    <source>
        <dbReference type="EMBL" id="KAJ1099427.1"/>
    </source>
</evidence>
<accession>A0AAV7M7D8</accession>
<organism evidence="2 3">
    <name type="scientific">Pleurodeles waltl</name>
    <name type="common">Iberian ribbed newt</name>
    <dbReference type="NCBI Taxonomy" id="8319"/>
    <lineage>
        <taxon>Eukaryota</taxon>
        <taxon>Metazoa</taxon>
        <taxon>Chordata</taxon>
        <taxon>Craniata</taxon>
        <taxon>Vertebrata</taxon>
        <taxon>Euteleostomi</taxon>
        <taxon>Amphibia</taxon>
        <taxon>Batrachia</taxon>
        <taxon>Caudata</taxon>
        <taxon>Salamandroidea</taxon>
        <taxon>Salamandridae</taxon>
        <taxon>Pleurodelinae</taxon>
        <taxon>Pleurodeles</taxon>
    </lineage>
</organism>
<feature type="region of interest" description="Disordered" evidence="1">
    <location>
        <begin position="1"/>
        <end position="67"/>
    </location>
</feature>
<evidence type="ECO:0000313" key="3">
    <source>
        <dbReference type="Proteomes" id="UP001066276"/>
    </source>
</evidence>
<evidence type="ECO:0000256" key="1">
    <source>
        <dbReference type="SAM" id="MobiDB-lite"/>
    </source>
</evidence>
<reference evidence="2" key="1">
    <citation type="journal article" date="2022" name="bioRxiv">
        <title>Sequencing and chromosome-scale assembly of the giantPleurodeles waltlgenome.</title>
        <authorList>
            <person name="Brown T."/>
            <person name="Elewa A."/>
            <person name="Iarovenko S."/>
            <person name="Subramanian E."/>
            <person name="Araus A.J."/>
            <person name="Petzold A."/>
            <person name="Susuki M."/>
            <person name="Suzuki K.-i.T."/>
            <person name="Hayashi T."/>
            <person name="Toyoda A."/>
            <person name="Oliveira C."/>
            <person name="Osipova E."/>
            <person name="Leigh N.D."/>
            <person name="Simon A."/>
            <person name="Yun M.H."/>
        </authorList>
    </citation>
    <scope>NUCLEOTIDE SEQUENCE</scope>
    <source>
        <strain evidence="2">20211129_DDA</strain>
        <tissue evidence="2">Liver</tissue>
    </source>
</reference>
<sequence>MGQAGPACWGHQLATTRQHEQPGPLSPHLQALATPSSLAGPTMSPRGPSRLAKPRAGTDVSRWLPLGPTRPDHLSPAALSMCPKTGLQSSGGCLPPAVAANRLRPDAAGAPLILKRAPQVQPGSTTGPQEAHADCSPAPYSSSPPGRLLASPGSSGRRKTVSQGRPGLRHACCATLRGRAAPRPRPTGPTHAVAAQLCRGLPQKAASRPDRLQGCTGVAQSSISLRPPCSTAWPPPPRT</sequence>
<dbReference type="EMBL" id="JANPWB010000014">
    <property type="protein sequence ID" value="KAJ1099427.1"/>
    <property type="molecule type" value="Genomic_DNA"/>
</dbReference>
<feature type="region of interest" description="Disordered" evidence="1">
    <location>
        <begin position="204"/>
        <end position="239"/>
    </location>
</feature>
<feature type="region of interest" description="Disordered" evidence="1">
    <location>
        <begin position="119"/>
        <end position="169"/>
    </location>
</feature>
<dbReference type="AlphaFoldDB" id="A0AAV7M7D8"/>